<dbReference type="InterPro" id="IPR058624">
    <property type="entry name" value="MdtA-like_HH"/>
</dbReference>
<dbReference type="Proteomes" id="UP001187239">
    <property type="component" value="Unassembled WGS sequence"/>
</dbReference>
<feature type="coiled-coil region" evidence="3">
    <location>
        <begin position="89"/>
        <end position="116"/>
    </location>
</feature>
<keyword evidence="3" id="KW-0175">Coiled coil</keyword>
<dbReference type="EMBL" id="JAWHXQ010000010">
    <property type="protein sequence ID" value="MDV0612419.1"/>
    <property type="molecule type" value="Genomic_DNA"/>
</dbReference>
<name>A0AAE4MSB0_9ENTR</name>
<keyword evidence="4" id="KW-0732">Signal</keyword>
<feature type="domain" description="Multidrug resistance protein MdtA-like C-terminal permuted SH3" evidence="8">
    <location>
        <begin position="292"/>
        <end position="324"/>
    </location>
</feature>
<sequence>MIKTFRFALLASALTATAAPAVPVRVATAELAPHAEERAIPGRVEAIRAVDIRARTEGVIVQRHFQDGQYVTEGDLLFTLDDAQPRAALALAQAELKSAEASLRQSQQLLTRYERLINNHSISRNDVDTARMQRDVAAAAVQQAKARVEAQQIVLSYTRIAAPVTGRVGHSAFHVGTLINPSSGVLVDIVQLDPVRVSFALDEAAFFSKTGQHADIHALKQAWLAQIDVDGKRRDGVLTSIDNRIDARTGSVAVRAEFANPQHRLLPGGSVTILFRPQELQSRVMIPAAAVQRRLTLAGQQGQQFAVEKGLQAGEQVITDGAQRLREGAAVQVLN</sequence>
<accession>A0AAE4MSB0</accession>
<comment type="subcellular location">
    <subcellularLocation>
        <location evidence="1">Cell inner membrane</location>
        <topology evidence="1">Lipid-anchor</topology>
    </subcellularLocation>
</comment>
<organism evidence="9 10">
    <name type="scientific">Klebsiella quasipneumoniae subsp. similipneumoniae</name>
    <dbReference type="NCBI Taxonomy" id="1463164"/>
    <lineage>
        <taxon>Bacteria</taxon>
        <taxon>Pseudomonadati</taxon>
        <taxon>Pseudomonadota</taxon>
        <taxon>Gammaproteobacteria</taxon>
        <taxon>Enterobacterales</taxon>
        <taxon>Enterobacteriaceae</taxon>
        <taxon>Klebsiella/Raoultella group</taxon>
        <taxon>Klebsiella</taxon>
        <taxon>Klebsiella pneumoniae complex</taxon>
    </lineage>
</organism>
<dbReference type="RefSeq" id="WP_316938505.1">
    <property type="nucleotide sequence ID" value="NZ_JAWHXQ010000010.1"/>
</dbReference>
<dbReference type="AlphaFoldDB" id="A0AAE4MSB0"/>
<dbReference type="InterPro" id="IPR058625">
    <property type="entry name" value="MdtA-like_BSH"/>
</dbReference>
<evidence type="ECO:0000313" key="9">
    <source>
        <dbReference type="EMBL" id="MDV0612419.1"/>
    </source>
</evidence>
<dbReference type="PANTHER" id="PTHR30158:SF3">
    <property type="entry name" value="MULTIDRUG EFFLUX PUMP SUBUNIT ACRA-RELATED"/>
    <property type="match status" value="1"/>
</dbReference>
<gene>
    <name evidence="9" type="ORF">RZO73_18065</name>
</gene>
<dbReference type="GO" id="GO:0005886">
    <property type="term" value="C:plasma membrane"/>
    <property type="evidence" value="ECO:0007669"/>
    <property type="project" value="TreeGrafter"/>
</dbReference>
<dbReference type="Pfam" id="PF25944">
    <property type="entry name" value="Beta-barrel_RND"/>
    <property type="match status" value="1"/>
</dbReference>
<evidence type="ECO:0000259" key="5">
    <source>
        <dbReference type="Pfam" id="PF25876"/>
    </source>
</evidence>
<dbReference type="GO" id="GO:0030313">
    <property type="term" value="C:cell envelope"/>
    <property type="evidence" value="ECO:0007669"/>
    <property type="project" value="UniProtKB-SubCell"/>
</dbReference>
<dbReference type="InterPro" id="IPR006143">
    <property type="entry name" value="RND_pump_MFP"/>
</dbReference>
<dbReference type="Gene3D" id="2.40.30.170">
    <property type="match status" value="1"/>
</dbReference>
<feature type="signal peptide" evidence="4">
    <location>
        <begin position="1"/>
        <end position="18"/>
    </location>
</feature>
<dbReference type="Pfam" id="PF25917">
    <property type="entry name" value="BSH_RND"/>
    <property type="match status" value="1"/>
</dbReference>
<dbReference type="Gene3D" id="1.10.287.470">
    <property type="entry name" value="Helix hairpin bin"/>
    <property type="match status" value="1"/>
</dbReference>
<dbReference type="PANTHER" id="PTHR30158">
    <property type="entry name" value="ACRA/E-RELATED COMPONENT OF DRUG EFFLUX TRANSPORTER"/>
    <property type="match status" value="1"/>
</dbReference>
<evidence type="ECO:0000256" key="2">
    <source>
        <dbReference type="ARBA" id="ARBA00009477"/>
    </source>
</evidence>
<feature type="domain" description="Multidrug resistance protein MdtA-like barrel-sandwich hybrid" evidence="6">
    <location>
        <begin position="48"/>
        <end position="180"/>
    </location>
</feature>
<dbReference type="Pfam" id="PF25876">
    <property type="entry name" value="HH_MFP_RND"/>
    <property type="match status" value="1"/>
</dbReference>
<feature type="domain" description="Multidrug resistance protein MdtA-like beta-barrel" evidence="7">
    <location>
        <begin position="214"/>
        <end position="273"/>
    </location>
</feature>
<evidence type="ECO:0000256" key="3">
    <source>
        <dbReference type="SAM" id="Coils"/>
    </source>
</evidence>
<proteinExistence type="inferred from homology"/>
<evidence type="ECO:0000259" key="7">
    <source>
        <dbReference type="Pfam" id="PF25944"/>
    </source>
</evidence>
<dbReference type="GO" id="GO:0022857">
    <property type="term" value="F:transmembrane transporter activity"/>
    <property type="evidence" value="ECO:0007669"/>
    <property type="project" value="InterPro"/>
</dbReference>
<protein>
    <submittedName>
        <fullName evidence="9">Efflux RND transporter periplasmic adaptor subunit</fullName>
    </submittedName>
</protein>
<dbReference type="SUPFAM" id="SSF111369">
    <property type="entry name" value="HlyD-like secretion proteins"/>
    <property type="match status" value="1"/>
</dbReference>
<comment type="similarity">
    <text evidence="2">Belongs to the membrane fusion protein (MFP) (TC 8.A.1) family.</text>
</comment>
<evidence type="ECO:0000256" key="4">
    <source>
        <dbReference type="SAM" id="SignalP"/>
    </source>
</evidence>
<dbReference type="Gene3D" id="2.40.50.100">
    <property type="match status" value="1"/>
</dbReference>
<dbReference type="GO" id="GO:0046677">
    <property type="term" value="P:response to antibiotic"/>
    <property type="evidence" value="ECO:0007669"/>
    <property type="project" value="TreeGrafter"/>
</dbReference>
<evidence type="ECO:0000259" key="6">
    <source>
        <dbReference type="Pfam" id="PF25917"/>
    </source>
</evidence>
<reference evidence="9" key="1">
    <citation type="submission" date="2023-10" db="EMBL/GenBank/DDBJ databases">
        <title>Surveillance and assessment of the effects of hospital wastewater treatment on clearance of pathogenic bacterial and antimicrobial resistance genes.</title>
        <authorList>
            <person name="Wu Y."/>
        </authorList>
    </citation>
    <scope>NUCLEOTIDE SEQUENCE</scope>
    <source>
        <strain evidence="9">23-M-SY-8</strain>
    </source>
</reference>
<dbReference type="Gene3D" id="2.40.420.20">
    <property type="match status" value="1"/>
</dbReference>
<dbReference type="InterPro" id="IPR058626">
    <property type="entry name" value="MdtA-like_b-barrel"/>
</dbReference>
<dbReference type="NCBIfam" id="TIGR01730">
    <property type="entry name" value="RND_mfp"/>
    <property type="match status" value="1"/>
</dbReference>
<comment type="caution">
    <text evidence="9">The sequence shown here is derived from an EMBL/GenBank/DDBJ whole genome shotgun (WGS) entry which is preliminary data.</text>
</comment>
<dbReference type="Pfam" id="PF25967">
    <property type="entry name" value="RND-MFP_C"/>
    <property type="match status" value="1"/>
</dbReference>
<evidence type="ECO:0000259" key="8">
    <source>
        <dbReference type="Pfam" id="PF25967"/>
    </source>
</evidence>
<feature type="chain" id="PRO_5041954391" evidence="4">
    <location>
        <begin position="19"/>
        <end position="335"/>
    </location>
</feature>
<evidence type="ECO:0000313" key="10">
    <source>
        <dbReference type="Proteomes" id="UP001187239"/>
    </source>
</evidence>
<dbReference type="InterPro" id="IPR058627">
    <property type="entry name" value="MdtA-like_C"/>
</dbReference>
<feature type="domain" description="Multidrug resistance protein MdtA-like alpha-helical hairpin" evidence="5">
    <location>
        <begin position="89"/>
        <end position="158"/>
    </location>
</feature>
<evidence type="ECO:0000256" key="1">
    <source>
        <dbReference type="ARBA" id="ARBA00004519"/>
    </source>
</evidence>